<dbReference type="EMBL" id="JAEHOE010000200">
    <property type="protein sequence ID" value="KAG2482832.1"/>
    <property type="molecule type" value="Genomic_DNA"/>
</dbReference>
<dbReference type="InterPro" id="IPR003609">
    <property type="entry name" value="Pan_app"/>
</dbReference>
<feature type="domain" description="Apple" evidence="1">
    <location>
        <begin position="43"/>
        <end position="61"/>
    </location>
</feature>
<feature type="domain" description="Apple" evidence="1">
    <location>
        <begin position="493"/>
        <end position="511"/>
    </location>
</feature>
<name>A0A836BNG5_9CHLO</name>
<sequence>MWTTQTDDRSAPEDPIVCPDKVGYITKAGLNWASRASGGQDADPADAEARCNRDPKCTAWNNFGYYLNGKVDKWTAYGSLCSYEKKMSSPPPKPLVCPKKDGYITKTGLNWVSKASGGQDADPKDAEARCNRDPKCTAWNSFGYYVNGKVDKWTAYGSLCSYEKIVSSPPPKPLVCPKKDGYITKTGLNWVSKASGGQDADPKDAEARCNRDPKCTAWNSFGYYVNGKVDKWTAYGSLCSYEKIVSSPPPKPLVCPKKDGYITKTGLNWVSKASGGQDADPKDAEARCNRDPKCTAWNSFGYYVNGKVDKWTAYGSLCSYEKIVCPDKDGYITKAGQNWESKAPGGQDADPNDAEARCNADPKCTAWNSFGYYQNGKIDSWTPYSSLCSYEKKAPLECPEKAGYTVVKGKNWVSAATGGSFANPADAEAYCNANAECTTWNSYGYYLNGKVDRWTDLADMCTYEKVVCPEKLGYITKAGFNWESKATGGQDADPADAEARCNANPKCTAWNSFGYYVNGKVDSWSMYGSLCSYEKIVCPDKDGYITRAGANWESSEADGTGGQDADPKDAEARCNADPKCTAWNSFGYWIDATIDKWTPYGSLCSYEKKA</sequence>
<feature type="domain" description="Apple" evidence="1">
    <location>
        <begin position="566"/>
        <end position="583"/>
    </location>
</feature>
<reference evidence="2" key="1">
    <citation type="journal article" date="2020" name="bioRxiv">
        <title>Comparative genomics of Chlamydomonas.</title>
        <authorList>
            <person name="Craig R.J."/>
            <person name="Hasan A.R."/>
            <person name="Ness R.W."/>
            <person name="Keightley P.D."/>
        </authorList>
    </citation>
    <scope>NUCLEOTIDE SEQUENCE</scope>
    <source>
        <strain evidence="2">CCAP 11/70</strain>
    </source>
</reference>
<feature type="domain" description="Apple" evidence="1">
    <location>
        <begin position="281"/>
        <end position="298"/>
    </location>
</feature>
<organism evidence="2 3">
    <name type="scientific">Edaphochlamys debaryana</name>
    <dbReference type="NCBI Taxonomy" id="47281"/>
    <lineage>
        <taxon>Eukaryota</taxon>
        <taxon>Viridiplantae</taxon>
        <taxon>Chlorophyta</taxon>
        <taxon>core chlorophytes</taxon>
        <taxon>Chlorophyceae</taxon>
        <taxon>CS clade</taxon>
        <taxon>Chlamydomonadales</taxon>
        <taxon>Chlamydomonadales incertae sedis</taxon>
        <taxon>Edaphochlamys</taxon>
    </lineage>
</organism>
<dbReference type="AlphaFoldDB" id="A0A836BNG5"/>
<evidence type="ECO:0000259" key="1">
    <source>
        <dbReference type="Pfam" id="PF14295"/>
    </source>
</evidence>
<dbReference type="Pfam" id="PF14295">
    <property type="entry name" value="PAN_4"/>
    <property type="match status" value="7"/>
</dbReference>
<evidence type="ECO:0000313" key="2">
    <source>
        <dbReference type="EMBL" id="KAG2482832.1"/>
    </source>
</evidence>
<accession>A0A836BNG5</accession>
<keyword evidence="3" id="KW-1185">Reference proteome</keyword>
<comment type="caution">
    <text evidence="2">The sequence shown here is derived from an EMBL/GenBank/DDBJ whole genome shotgun (WGS) entry which is preliminary data.</text>
</comment>
<protein>
    <recommendedName>
        <fullName evidence="1">Apple domain-containing protein</fullName>
    </recommendedName>
</protein>
<evidence type="ECO:0000313" key="3">
    <source>
        <dbReference type="Proteomes" id="UP000612055"/>
    </source>
</evidence>
<proteinExistence type="predicted"/>
<gene>
    <name evidence="2" type="ORF">HYH03_018269</name>
</gene>
<feature type="domain" description="Apple" evidence="1">
    <location>
        <begin position="123"/>
        <end position="140"/>
    </location>
</feature>
<dbReference type="Proteomes" id="UP000612055">
    <property type="component" value="Unassembled WGS sequence"/>
</dbReference>
<dbReference type="OrthoDB" id="553534at2759"/>
<feature type="domain" description="Apple" evidence="1">
    <location>
        <begin position="354"/>
        <end position="368"/>
    </location>
</feature>
<feature type="domain" description="Apple" evidence="1">
    <location>
        <begin position="202"/>
        <end position="219"/>
    </location>
</feature>